<protein>
    <submittedName>
        <fullName evidence="4">Protein FAM83B</fullName>
    </submittedName>
</protein>
<feature type="region of interest" description="Disordered" evidence="2">
    <location>
        <begin position="430"/>
        <end position="763"/>
    </location>
</feature>
<evidence type="ECO:0000313" key="5">
    <source>
        <dbReference type="Proteomes" id="UP000646548"/>
    </source>
</evidence>
<dbReference type="Gene3D" id="3.30.870.10">
    <property type="entry name" value="Endonuclease Chain A"/>
    <property type="match status" value="1"/>
</dbReference>
<dbReference type="EMBL" id="WKFB01000006">
    <property type="protein sequence ID" value="KAF6739372.1"/>
    <property type="molecule type" value="Genomic_DNA"/>
</dbReference>
<feature type="compositionally biased region" description="Basic and acidic residues" evidence="2">
    <location>
        <begin position="575"/>
        <end position="639"/>
    </location>
</feature>
<dbReference type="PANTHER" id="PTHR16181:SF29">
    <property type="entry name" value="PROTEIN FAM83A-RELATED"/>
    <property type="match status" value="1"/>
</dbReference>
<dbReference type="Pfam" id="PF07894">
    <property type="entry name" value="SACK1"/>
    <property type="match status" value="1"/>
</dbReference>
<dbReference type="GO" id="GO:0007165">
    <property type="term" value="P:signal transduction"/>
    <property type="evidence" value="ECO:0007669"/>
    <property type="project" value="TreeGrafter"/>
</dbReference>
<dbReference type="Proteomes" id="UP000646548">
    <property type="component" value="Unassembled WGS sequence"/>
</dbReference>
<feature type="region of interest" description="Disordered" evidence="2">
    <location>
        <begin position="381"/>
        <end position="404"/>
    </location>
</feature>
<evidence type="ECO:0000256" key="1">
    <source>
        <dbReference type="ARBA" id="ARBA00006937"/>
    </source>
</evidence>
<dbReference type="GO" id="GO:0005737">
    <property type="term" value="C:cytoplasm"/>
    <property type="evidence" value="ECO:0007669"/>
    <property type="project" value="TreeGrafter"/>
</dbReference>
<dbReference type="SUPFAM" id="SSF56024">
    <property type="entry name" value="Phospholipase D/nuclease"/>
    <property type="match status" value="1"/>
</dbReference>
<dbReference type="AlphaFoldDB" id="A0A834L169"/>
<sequence>MESSLSMLSSLKDDSPRPFVQPHYREAYRLAIYALLCGGQEAYWEYLRAEQVHSFLSEEEIRFILENAKPLVLDDDERGPEEVSPSTYFPTLSDEEVPDLELGWPEVCLQETETSISLLYHPPRKDTPTIKEVVRSQIQEARQLVAIAMDVFTDINIFKEVLRAALRGVAVYILLDDSQVGGFLQMSYSVGIDILNVKNICVRTVRGPEYQCQSGMKFHGGLEQKFMLVDGRTVLYGSYSFSWSFEKINVSMVLVVTGQLVASFDEEFRRVYARSISPAVPFPPLRRAGLQSPASSQLSLTRIQSRGFRNGGVHDGVLSRGLSVQERLHQSHYPDAERLLRGHSYGGELQRMSSMTRLRMGTKDLGVPPDRRHQTRQNLMPFSSESSLHRPPMENGAPPEGRHEFQSQWVHQRSREIWSKMEVVRQKRRSLQENFRHSQESLRSVRSTLDRPVRLSPSRGPDLRHSATSLVPLPRRAEPAADADGRRSASQNDLKTELHGWNHPASSNPDADPPRPGGLSVQHSRGNKSLFEIPEEREGPSSLLNATDPGVGGKNEEGAMTVLADPTWNQTRPEPNPKTDHRTASAPGEGRKSLRSETEERHVERKNSSRTKARVEVPDDERRTSEPEDRGRVSLRTEDALIPGSGPENSSSSPGDRTPKKERSPGLSRSLSKPEKPKSPFSKRSNKRNLTAEPHPDRRSSPDGEGAPTSQSKRERGPHQDLLGSRSSGSDRPTRRAEKAKSSSMSRQDAGPTAIQTHGDNKLGRFMQRVGHLINKNK</sequence>
<feature type="compositionally biased region" description="Basic and acidic residues" evidence="2">
    <location>
        <begin position="732"/>
        <end position="741"/>
    </location>
</feature>
<comment type="similarity">
    <text evidence="1">Belongs to the FAM83 family.</text>
</comment>
<dbReference type="OrthoDB" id="8443577at2759"/>
<dbReference type="PANTHER" id="PTHR16181">
    <property type="entry name" value="PROTEIN FAM83A-RELATED"/>
    <property type="match status" value="1"/>
</dbReference>
<feature type="compositionally biased region" description="Basic and acidic residues" evidence="2">
    <location>
        <begin position="430"/>
        <end position="440"/>
    </location>
</feature>
<dbReference type="GO" id="GO:0019901">
    <property type="term" value="F:protein kinase binding"/>
    <property type="evidence" value="ECO:0007669"/>
    <property type="project" value="TreeGrafter"/>
</dbReference>
<evidence type="ECO:0000256" key="2">
    <source>
        <dbReference type="SAM" id="MobiDB-lite"/>
    </source>
</evidence>
<accession>A0A834L169</accession>
<evidence type="ECO:0000259" key="3">
    <source>
        <dbReference type="Pfam" id="PF07894"/>
    </source>
</evidence>
<evidence type="ECO:0000313" key="4">
    <source>
        <dbReference type="EMBL" id="KAF6739372.1"/>
    </source>
</evidence>
<reference evidence="4" key="1">
    <citation type="journal article" name="BMC Genomics">
        <title>Long-read sequencing and de novo genome assembly of marine medaka (Oryzias melastigma).</title>
        <authorList>
            <person name="Liang P."/>
            <person name="Saqib H.S.A."/>
            <person name="Ni X."/>
            <person name="Shen Y."/>
        </authorList>
    </citation>
    <scope>NUCLEOTIDE SEQUENCE</scope>
    <source>
        <strain evidence="4">Bigg-433</strain>
    </source>
</reference>
<feature type="compositionally biased region" description="Low complexity" evidence="2">
    <location>
        <begin position="643"/>
        <end position="655"/>
    </location>
</feature>
<feature type="compositionally biased region" description="Basic and acidic residues" evidence="2">
    <location>
        <begin position="475"/>
        <end position="487"/>
    </location>
</feature>
<organism evidence="4 5">
    <name type="scientific">Oryzias melastigma</name>
    <name type="common">Marine medaka</name>
    <dbReference type="NCBI Taxonomy" id="30732"/>
    <lineage>
        <taxon>Eukaryota</taxon>
        <taxon>Metazoa</taxon>
        <taxon>Chordata</taxon>
        <taxon>Craniata</taxon>
        <taxon>Vertebrata</taxon>
        <taxon>Euteleostomi</taxon>
        <taxon>Actinopterygii</taxon>
        <taxon>Neopterygii</taxon>
        <taxon>Teleostei</taxon>
        <taxon>Neoteleostei</taxon>
        <taxon>Acanthomorphata</taxon>
        <taxon>Ovalentaria</taxon>
        <taxon>Atherinomorphae</taxon>
        <taxon>Beloniformes</taxon>
        <taxon>Adrianichthyidae</taxon>
        <taxon>Oryziinae</taxon>
        <taxon>Oryzias</taxon>
    </lineage>
</organism>
<dbReference type="InterPro" id="IPR050944">
    <property type="entry name" value="FAM83"/>
</dbReference>
<feature type="domain" description="Scaffolding anchor of CK1" evidence="3">
    <location>
        <begin position="20"/>
        <end position="275"/>
    </location>
</feature>
<comment type="caution">
    <text evidence="4">The sequence shown here is derived from an EMBL/GenBank/DDBJ whole genome shotgun (WGS) entry which is preliminary data.</text>
</comment>
<gene>
    <name evidence="4" type="ORF">FQA47_018199</name>
</gene>
<dbReference type="InterPro" id="IPR012461">
    <property type="entry name" value="SACK1"/>
</dbReference>
<name>A0A834L169_ORYME</name>
<proteinExistence type="inferred from homology"/>
<dbReference type="GO" id="GO:0016020">
    <property type="term" value="C:membrane"/>
    <property type="evidence" value="ECO:0007669"/>
    <property type="project" value="TreeGrafter"/>
</dbReference>